<evidence type="ECO:0000256" key="2">
    <source>
        <dbReference type="ARBA" id="ARBA00007069"/>
    </source>
</evidence>
<dbReference type="CDD" id="cd06261">
    <property type="entry name" value="TM_PBP2"/>
    <property type="match status" value="1"/>
</dbReference>
<proteinExistence type="inferred from homology"/>
<evidence type="ECO:0000256" key="3">
    <source>
        <dbReference type="ARBA" id="ARBA00022448"/>
    </source>
</evidence>
<name>A0A2K1NYB5_9BACT</name>
<evidence type="ECO:0000256" key="6">
    <source>
        <dbReference type="ARBA" id="ARBA00022989"/>
    </source>
</evidence>
<comment type="subcellular location">
    <subcellularLocation>
        <location evidence="1 8">Cell membrane</location>
        <topology evidence="1 8">Multi-pass membrane protein</topology>
    </subcellularLocation>
</comment>
<dbReference type="PROSITE" id="PS50928">
    <property type="entry name" value="ABC_TM1"/>
    <property type="match status" value="1"/>
</dbReference>
<evidence type="ECO:0000256" key="5">
    <source>
        <dbReference type="ARBA" id="ARBA00022692"/>
    </source>
</evidence>
<dbReference type="EMBL" id="AZRL01000021">
    <property type="protein sequence ID" value="PNR95533.1"/>
    <property type="molecule type" value="Genomic_DNA"/>
</dbReference>
<dbReference type="PANTHER" id="PTHR43470:SF3">
    <property type="entry name" value="PHOSPHATE TRANSPORT SYSTEM PERMEASE PROTEIN PSTA-RELATED"/>
    <property type="match status" value="1"/>
</dbReference>
<dbReference type="GO" id="GO:0005886">
    <property type="term" value="C:plasma membrane"/>
    <property type="evidence" value="ECO:0007669"/>
    <property type="project" value="UniProtKB-SubCell"/>
</dbReference>
<dbReference type="GO" id="GO:0005315">
    <property type="term" value="F:phosphate transmembrane transporter activity"/>
    <property type="evidence" value="ECO:0007669"/>
    <property type="project" value="InterPro"/>
</dbReference>
<dbReference type="AlphaFoldDB" id="A0A2K1NYB5"/>
<keyword evidence="7 8" id="KW-0472">Membrane</keyword>
<feature type="transmembrane region" description="Helical" evidence="8">
    <location>
        <begin position="103"/>
        <end position="127"/>
    </location>
</feature>
<feature type="transmembrane region" description="Helical" evidence="8">
    <location>
        <begin position="65"/>
        <end position="91"/>
    </location>
</feature>
<dbReference type="RefSeq" id="WP_103067474.1">
    <property type="nucleotide sequence ID" value="NZ_AZRL01000021.1"/>
</dbReference>
<dbReference type="PANTHER" id="PTHR43470">
    <property type="entry name" value="PHOSPHATE TRANSPORT SYSTEM PERMEASE PROTEIN PSTA-RELATED"/>
    <property type="match status" value="1"/>
</dbReference>
<dbReference type="NCBIfam" id="TIGR00974">
    <property type="entry name" value="3a0107s02c"/>
    <property type="match status" value="1"/>
</dbReference>
<feature type="transmembrane region" description="Helical" evidence="8">
    <location>
        <begin position="20"/>
        <end position="45"/>
    </location>
</feature>
<dbReference type="Proteomes" id="UP000236434">
    <property type="component" value="Unassembled WGS sequence"/>
</dbReference>
<gene>
    <name evidence="10" type="ORF">X929_08120</name>
</gene>
<keyword evidence="5 8" id="KW-0812">Transmembrane</keyword>
<dbReference type="OrthoDB" id="9785113at2"/>
<feature type="transmembrane region" description="Helical" evidence="8">
    <location>
        <begin position="252"/>
        <end position="272"/>
    </location>
</feature>
<comment type="caution">
    <text evidence="10">The sequence shown here is derived from an EMBL/GenBank/DDBJ whole genome shotgun (WGS) entry which is preliminary data.</text>
</comment>
<keyword evidence="6 8" id="KW-1133">Transmembrane helix</keyword>
<evidence type="ECO:0000256" key="1">
    <source>
        <dbReference type="ARBA" id="ARBA00004651"/>
    </source>
</evidence>
<evidence type="ECO:0000256" key="7">
    <source>
        <dbReference type="ARBA" id="ARBA00023136"/>
    </source>
</evidence>
<evidence type="ECO:0000256" key="8">
    <source>
        <dbReference type="RuleBase" id="RU363043"/>
    </source>
</evidence>
<comment type="similarity">
    <text evidence="2 8">Belongs to the binding-protein-dependent transport system permease family. CysTW subfamily.</text>
</comment>
<dbReference type="InterPro" id="IPR035906">
    <property type="entry name" value="MetI-like_sf"/>
</dbReference>
<sequence length="282" mass="30281">MEKLKKQTGIDSIISIIFRIISYIAFGIIMAIIIIVIVDGARYFTPAFFIEYPSQGMTAGGIGPAILGSLLMIFFILLFSIPIGVLTGTFLSEYGSKSRLGRIIDVSVTSLSGVPSVVYGLFGLALFSITLGFGTSLLSGSLTLAIMTLPVISSSVKEALASLPRELRESAYALGAKKTETIYKILFPAARNRIITAILIGSGRVIGETAPVLLTGAVFYSTQLPNSLLDPVMTLPTHIYFITMAYGENAQWMAKATSAFLIILILVIYSIAFKIRGGNQKS</sequence>
<dbReference type="Pfam" id="PF00528">
    <property type="entry name" value="BPD_transp_1"/>
    <property type="match status" value="1"/>
</dbReference>
<dbReference type="InterPro" id="IPR005672">
    <property type="entry name" value="Phosphate_PstA"/>
</dbReference>
<dbReference type="GO" id="GO:0035435">
    <property type="term" value="P:phosphate ion transmembrane transport"/>
    <property type="evidence" value="ECO:0007669"/>
    <property type="project" value="InterPro"/>
</dbReference>
<comment type="caution">
    <text evidence="8">Lacks conserved residue(s) required for the propagation of feature annotation.</text>
</comment>
<protein>
    <recommendedName>
        <fullName evidence="8">Phosphate transport system permease protein PstA</fullName>
    </recommendedName>
</protein>
<keyword evidence="3" id="KW-0813">Transport</keyword>
<evidence type="ECO:0000256" key="4">
    <source>
        <dbReference type="ARBA" id="ARBA00022475"/>
    </source>
</evidence>
<dbReference type="InterPro" id="IPR000515">
    <property type="entry name" value="MetI-like"/>
</dbReference>
<dbReference type="SUPFAM" id="SSF161098">
    <property type="entry name" value="MetI-like"/>
    <property type="match status" value="1"/>
</dbReference>
<evidence type="ECO:0000313" key="11">
    <source>
        <dbReference type="Proteomes" id="UP000236434"/>
    </source>
</evidence>
<keyword evidence="4 8" id="KW-1003">Cell membrane</keyword>
<feature type="domain" description="ABC transmembrane type-1" evidence="9">
    <location>
        <begin position="66"/>
        <end position="272"/>
    </location>
</feature>
<evidence type="ECO:0000313" key="10">
    <source>
        <dbReference type="EMBL" id="PNR95533.1"/>
    </source>
</evidence>
<evidence type="ECO:0000259" key="9">
    <source>
        <dbReference type="PROSITE" id="PS50928"/>
    </source>
</evidence>
<organism evidence="10 11">
    <name type="scientific">Petrotoga olearia DSM 13574</name>
    <dbReference type="NCBI Taxonomy" id="1122955"/>
    <lineage>
        <taxon>Bacteria</taxon>
        <taxon>Thermotogati</taxon>
        <taxon>Thermotogota</taxon>
        <taxon>Thermotogae</taxon>
        <taxon>Petrotogales</taxon>
        <taxon>Petrotogaceae</taxon>
        <taxon>Petrotoga</taxon>
    </lineage>
</organism>
<dbReference type="Gene3D" id="1.10.3720.10">
    <property type="entry name" value="MetI-like"/>
    <property type="match status" value="1"/>
</dbReference>
<reference evidence="10 11" key="1">
    <citation type="submission" date="2013-12" db="EMBL/GenBank/DDBJ databases">
        <title>Comparative genomics of Petrotoga isolates.</title>
        <authorList>
            <person name="Nesbo C.L."/>
            <person name="Charchuk R."/>
            <person name="Chow K."/>
        </authorList>
    </citation>
    <scope>NUCLEOTIDE SEQUENCE [LARGE SCALE GENOMIC DNA]</scope>
    <source>
        <strain evidence="10 11">DSM 13574</strain>
    </source>
</reference>
<accession>A0A2K1NYB5</accession>